<accession>A0A1E5V8Z8</accession>
<dbReference type="GO" id="GO:0003723">
    <property type="term" value="F:RNA binding"/>
    <property type="evidence" value="ECO:0007669"/>
    <property type="project" value="InterPro"/>
</dbReference>
<sequence length="161" mass="18026">MVRVGEKENDFCSTSVLSAFSALASLEHRKMVHCRAVKARFCFDMILGNALLDMYFKCGSSADAHFVFDTMRAHDVVDSYGCWVWAACRGGIVDEGLSIFRSMEHHGIKPEREHCACLVYLLGHAGRLNEAETLIRKMGLQIDTFAWESLLGACGINTWRS</sequence>
<dbReference type="STRING" id="888268.A0A1E5V8Z8"/>
<dbReference type="OrthoDB" id="185373at2759"/>
<evidence type="ECO:0000313" key="5">
    <source>
        <dbReference type="Proteomes" id="UP000095767"/>
    </source>
</evidence>
<reference evidence="4 5" key="1">
    <citation type="submission" date="2016-09" db="EMBL/GenBank/DDBJ databases">
        <title>The draft genome of Dichanthelium oligosanthes: A C3 panicoid grass species.</title>
        <authorList>
            <person name="Studer A.J."/>
            <person name="Schnable J.C."/>
            <person name="Brutnell T.P."/>
        </authorList>
    </citation>
    <scope>NUCLEOTIDE SEQUENCE [LARGE SCALE GENOMIC DNA]</scope>
    <source>
        <strain evidence="5">cv. Kellogg 1175</strain>
        <tissue evidence="4">Leaf</tissue>
    </source>
</reference>
<dbReference type="EMBL" id="LWDX02047526">
    <property type="protein sequence ID" value="OEL21622.1"/>
    <property type="molecule type" value="Genomic_DNA"/>
</dbReference>
<dbReference type="NCBIfam" id="TIGR00756">
    <property type="entry name" value="PPR"/>
    <property type="match status" value="1"/>
</dbReference>
<dbReference type="Proteomes" id="UP000095767">
    <property type="component" value="Unassembled WGS sequence"/>
</dbReference>
<dbReference type="GO" id="GO:0009451">
    <property type="term" value="P:RNA modification"/>
    <property type="evidence" value="ECO:0007669"/>
    <property type="project" value="InterPro"/>
</dbReference>
<name>A0A1E5V8Z8_9POAL</name>
<feature type="repeat" description="PPR" evidence="3">
    <location>
        <begin position="76"/>
        <end position="110"/>
    </location>
</feature>
<evidence type="ECO:0000256" key="1">
    <source>
        <dbReference type="ARBA" id="ARBA00022737"/>
    </source>
</evidence>
<gene>
    <name evidence="4" type="ORF">BAE44_0017364</name>
</gene>
<keyword evidence="2" id="KW-0809">Transit peptide</keyword>
<evidence type="ECO:0000313" key="4">
    <source>
        <dbReference type="EMBL" id="OEL21622.1"/>
    </source>
</evidence>
<keyword evidence="5" id="KW-1185">Reference proteome</keyword>
<comment type="caution">
    <text evidence="4">The sequence shown here is derived from an EMBL/GenBank/DDBJ whole genome shotgun (WGS) entry which is preliminary data.</text>
</comment>
<evidence type="ECO:0008006" key="6">
    <source>
        <dbReference type="Google" id="ProtNLM"/>
    </source>
</evidence>
<dbReference type="Gene3D" id="1.25.40.10">
    <property type="entry name" value="Tetratricopeptide repeat domain"/>
    <property type="match status" value="1"/>
</dbReference>
<evidence type="ECO:0000256" key="2">
    <source>
        <dbReference type="ARBA" id="ARBA00022946"/>
    </source>
</evidence>
<dbReference type="PANTHER" id="PTHR47926">
    <property type="entry name" value="PENTATRICOPEPTIDE REPEAT-CONTAINING PROTEIN"/>
    <property type="match status" value="1"/>
</dbReference>
<proteinExistence type="predicted"/>
<dbReference type="PROSITE" id="PS51375">
    <property type="entry name" value="PPR"/>
    <property type="match status" value="1"/>
</dbReference>
<protein>
    <recommendedName>
        <fullName evidence="6">Pentatricopeptide repeat-containing protein</fullName>
    </recommendedName>
</protein>
<organism evidence="4 5">
    <name type="scientific">Dichanthelium oligosanthes</name>
    <dbReference type="NCBI Taxonomy" id="888268"/>
    <lineage>
        <taxon>Eukaryota</taxon>
        <taxon>Viridiplantae</taxon>
        <taxon>Streptophyta</taxon>
        <taxon>Embryophyta</taxon>
        <taxon>Tracheophyta</taxon>
        <taxon>Spermatophyta</taxon>
        <taxon>Magnoliopsida</taxon>
        <taxon>Liliopsida</taxon>
        <taxon>Poales</taxon>
        <taxon>Poaceae</taxon>
        <taxon>PACMAD clade</taxon>
        <taxon>Panicoideae</taxon>
        <taxon>Panicodae</taxon>
        <taxon>Paniceae</taxon>
        <taxon>Dichantheliinae</taxon>
        <taxon>Dichanthelium</taxon>
    </lineage>
</organism>
<dbReference type="InterPro" id="IPR011990">
    <property type="entry name" value="TPR-like_helical_dom_sf"/>
</dbReference>
<keyword evidence="1" id="KW-0677">Repeat</keyword>
<dbReference type="InterPro" id="IPR046960">
    <property type="entry name" value="PPR_At4g14850-like_plant"/>
</dbReference>
<dbReference type="AlphaFoldDB" id="A0A1E5V8Z8"/>
<dbReference type="InterPro" id="IPR002885">
    <property type="entry name" value="PPR_rpt"/>
</dbReference>
<dbReference type="Pfam" id="PF01535">
    <property type="entry name" value="PPR"/>
    <property type="match status" value="3"/>
</dbReference>
<evidence type="ECO:0000256" key="3">
    <source>
        <dbReference type="PROSITE-ProRule" id="PRU00708"/>
    </source>
</evidence>
<dbReference type="PANTHER" id="PTHR47926:SF341">
    <property type="entry name" value="PENTATRICOPEPTIDE REPEAT-CONTAINING PROTEIN"/>
    <property type="match status" value="1"/>
</dbReference>